<proteinExistence type="predicted"/>
<accession>A0ACB6ZDC9</accession>
<sequence length="305" mass="34139">MASSQENARSSNTVRRGSNQHTASSNLSGIGPARTIRPHARASVNPNLETKYGTVMKGFKVLETTCKDLKCKLADCEEKVRSHERAYSVLEERARSNETSHAELVAQLRDQLHSYDTAYTELVSQMEEKERSGAAAFTDLVSKMEEKIRLNETACMALVSQMEEQIQANEAAYSELTKKMEEYESVLKDRESDLTSLRNTIQESVTCGVCQGIPTQPCSTDCRHVFCAMCLLSWWQTKQENSCPTCRSIARSSPVRDPVQGFVALARAQAGEEEESNSFDADIFEAFFSPRRSKVDGRRDVIEIP</sequence>
<dbReference type="EMBL" id="MU118026">
    <property type="protein sequence ID" value="KAF9647795.1"/>
    <property type="molecule type" value="Genomic_DNA"/>
</dbReference>
<name>A0ACB6ZDC9_THEGA</name>
<gene>
    <name evidence="1" type="ORF">BDM02DRAFT_3187697</name>
</gene>
<comment type="caution">
    <text evidence="1">The sequence shown here is derived from an EMBL/GenBank/DDBJ whole genome shotgun (WGS) entry which is preliminary data.</text>
</comment>
<evidence type="ECO:0000313" key="2">
    <source>
        <dbReference type="Proteomes" id="UP000886501"/>
    </source>
</evidence>
<reference evidence="1" key="2">
    <citation type="journal article" date="2020" name="Nat. Commun.">
        <title>Large-scale genome sequencing of mycorrhizal fungi provides insights into the early evolution of symbiotic traits.</title>
        <authorList>
            <person name="Miyauchi S."/>
            <person name="Kiss E."/>
            <person name="Kuo A."/>
            <person name="Drula E."/>
            <person name="Kohler A."/>
            <person name="Sanchez-Garcia M."/>
            <person name="Morin E."/>
            <person name="Andreopoulos B."/>
            <person name="Barry K.W."/>
            <person name="Bonito G."/>
            <person name="Buee M."/>
            <person name="Carver A."/>
            <person name="Chen C."/>
            <person name="Cichocki N."/>
            <person name="Clum A."/>
            <person name="Culley D."/>
            <person name="Crous P.W."/>
            <person name="Fauchery L."/>
            <person name="Girlanda M."/>
            <person name="Hayes R.D."/>
            <person name="Keri Z."/>
            <person name="LaButti K."/>
            <person name="Lipzen A."/>
            <person name="Lombard V."/>
            <person name="Magnuson J."/>
            <person name="Maillard F."/>
            <person name="Murat C."/>
            <person name="Nolan M."/>
            <person name="Ohm R.A."/>
            <person name="Pangilinan J."/>
            <person name="Pereira M.F."/>
            <person name="Perotto S."/>
            <person name="Peter M."/>
            <person name="Pfister S."/>
            <person name="Riley R."/>
            <person name="Sitrit Y."/>
            <person name="Stielow J.B."/>
            <person name="Szollosi G."/>
            <person name="Zifcakova L."/>
            <person name="Stursova M."/>
            <person name="Spatafora J.W."/>
            <person name="Tedersoo L."/>
            <person name="Vaario L.M."/>
            <person name="Yamada A."/>
            <person name="Yan M."/>
            <person name="Wang P."/>
            <person name="Xu J."/>
            <person name="Bruns T."/>
            <person name="Baldrian P."/>
            <person name="Vilgalys R."/>
            <person name="Dunand C."/>
            <person name="Henrissat B."/>
            <person name="Grigoriev I.V."/>
            <person name="Hibbett D."/>
            <person name="Nagy L.G."/>
            <person name="Martin F.M."/>
        </authorList>
    </citation>
    <scope>NUCLEOTIDE SEQUENCE</scope>
    <source>
        <strain evidence="1">P2</strain>
    </source>
</reference>
<reference evidence="1" key="1">
    <citation type="submission" date="2019-10" db="EMBL/GenBank/DDBJ databases">
        <authorList>
            <consortium name="DOE Joint Genome Institute"/>
            <person name="Kuo A."/>
            <person name="Miyauchi S."/>
            <person name="Kiss E."/>
            <person name="Drula E."/>
            <person name="Kohler A."/>
            <person name="Sanchez-Garcia M."/>
            <person name="Andreopoulos B."/>
            <person name="Barry K.W."/>
            <person name="Bonito G."/>
            <person name="Buee M."/>
            <person name="Carver A."/>
            <person name="Chen C."/>
            <person name="Cichocki N."/>
            <person name="Clum A."/>
            <person name="Culley D."/>
            <person name="Crous P.W."/>
            <person name="Fauchery L."/>
            <person name="Girlanda M."/>
            <person name="Hayes R."/>
            <person name="Keri Z."/>
            <person name="Labutti K."/>
            <person name="Lipzen A."/>
            <person name="Lombard V."/>
            <person name="Magnuson J."/>
            <person name="Maillard F."/>
            <person name="Morin E."/>
            <person name="Murat C."/>
            <person name="Nolan M."/>
            <person name="Ohm R."/>
            <person name="Pangilinan J."/>
            <person name="Pereira M."/>
            <person name="Perotto S."/>
            <person name="Peter M."/>
            <person name="Riley R."/>
            <person name="Sitrit Y."/>
            <person name="Stielow B."/>
            <person name="Szollosi G."/>
            <person name="Zifcakova L."/>
            <person name="Stursova M."/>
            <person name="Spatafora J.W."/>
            <person name="Tedersoo L."/>
            <person name="Vaario L.-M."/>
            <person name="Yamada A."/>
            <person name="Yan M."/>
            <person name="Wang P."/>
            <person name="Xu J."/>
            <person name="Bruns T."/>
            <person name="Baldrian P."/>
            <person name="Vilgalys R."/>
            <person name="Henrissat B."/>
            <person name="Grigoriev I.V."/>
            <person name="Hibbett D."/>
            <person name="Nagy L.G."/>
            <person name="Martin F.M."/>
        </authorList>
    </citation>
    <scope>NUCLEOTIDE SEQUENCE</scope>
    <source>
        <strain evidence="1">P2</strain>
    </source>
</reference>
<organism evidence="1 2">
    <name type="scientific">Thelephora ganbajun</name>
    <name type="common">Ganba fungus</name>
    <dbReference type="NCBI Taxonomy" id="370292"/>
    <lineage>
        <taxon>Eukaryota</taxon>
        <taxon>Fungi</taxon>
        <taxon>Dikarya</taxon>
        <taxon>Basidiomycota</taxon>
        <taxon>Agaricomycotina</taxon>
        <taxon>Agaricomycetes</taxon>
        <taxon>Thelephorales</taxon>
        <taxon>Thelephoraceae</taxon>
        <taxon>Thelephora</taxon>
    </lineage>
</organism>
<keyword evidence="2" id="KW-1185">Reference proteome</keyword>
<dbReference type="Proteomes" id="UP000886501">
    <property type="component" value="Unassembled WGS sequence"/>
</dbReference>
<evidence type="ECO:0000313" key="1">
    <source>
        <dbReference type="EMBL" id="KAF9647795.1"/>
    </source>
</evidence>
<protein>
    <submittedName>
        <fullName evidence="1">Uncharacterized protein</fullName>
    </submittedName>
</protein>